<sequence>MKGNSAKILLPSVPNKCKNVTHPYPVCQTTVCGQDYLCFFTKKFGFSNHYLTPIKIDGLKYCCSEQFYMYKKATYFNYLLLAEEIMASNDPSTIKKLGNASTMRQRQAIGTELSCRDFDHEEWRKVKKNIMYTVVRAKFEQNEQLFNMLIETGDACLIEASQTDLFWGIGCSMDSQKIKIIDNWRGSNHMGNLLMQLRNEFKFGCKAKKTTITKK</sequence>
<dbReference type="CDD" id="cd15457">
    <property type="entry name" value="NADAR"/>
    <property type="match status" value="1"/>
</dbReference>
<dbReference type="InterPro" id="IPR012816">
    <property type="entry name" value="NADAR"/>
</dbReference>
<protein>
    <submittedName>
        <fullName evidence="3">NADAR domain-containing protein</fullName>
    </submittedName>
</protein>
<proteinExistence type="predicted"/>
<dbReference type="InterPro" id="IPR037238">
    <property type="entry name" value="YbiA-like_sf"/>
</dbReference>
<dbReference type="NCBIfam" id="TIGR02464">
    <property type="entry name" value="ribofla_fusion"/>
    <property type="match status" value="1"/>
</dbReference>
<accession>A0A914M2Z3</accession>
<evidence type="ECO:0000313" key="2">
    <source>
        <dbReference type="Proteomes" id="UP000887563"/>
    </source>
</evidence>
<organism evidence="2 3">
    <name type="scientific">Meloidogyne incognita</name>
    <name type="common">Southern root-knot nematode worm</name>
    <name type="synonym">Oxyuris incognita</name>
    <dbReference type="NCBI Taxonomy" id="6306"/>
    <lineage>
        <taxon>Eukaryota</taxon>
        <taxon>Metazoa</taxon>
        <taxon>Ecdysozoa</taxon>
        <taxon>Nematoda</taxon>
        <taxon>Chromadorea</taxon>
        <taxon>Rhabditida</taxon>
        <taxon>Tylenchina</taxon>
        <taxon>Tylenchomorpha</taxon>
        <taxon>Tylenchoidea</taxon>
        <taxon>Meloidogynidae</taxon>
        <taxon>Meloidogyninae</taxon>
        <taxon>Meloidogyne</taxon>
        <taxon>Meloidogyne incognita group</taxon>
    </lineage>
</organism>
<dbReference type="WBParaSite" id="Minc3s01216g21784">
    <property type="protein sequence ID" value="Minc3s01216g21784"/>
    <property type="gene ID" value="Minc3s01216g21784"/>
</dbReference>
<keyword evidence="2" id="KW-1185">Reference proteome</keyword>
<dbReference type="AlphaFoldDB" id="A0A914M2Z3"/>
<dbReference type="SUPFAM" id="SSF143990">
    <property type="entry name" value="YbiA-like"/>
    <property type="match status" value="1"/>
</dbReference>
<evidence type="ECO:0000259" key="1">
    <source>
        <dbReference type="Pfam" id="PF08719"/>
    </source>
</evidence>
<evidence type="ECO:0000313" key="3">
    <source>
        <dbReference type="WBParaSite" id="Minc3s01216g21784"/>
    </source>
</evidence>
<reference evidence="3" key="1">
    <citation type="submission" date="2022-11" db="UniProtKB">
        <authorList>
            <consortium name="WormBaseParasite"/>
        </authorList>
    </citation>
    <scope>IDENTIFICATION</scope>
</reference>
<dbReference type="Proteomes" id="UP000887563">
    <property type="component" value="Unplaced"/>
</dbReference>
<name>A0A914M2Z3_MELIC</name>
<dbReference type="Pfam" id="PF08719">
    <property type="entry name" value="NADAR"/>
    <property type="match status" value="1"/>
</dbReference>
<feature type="domain" description="NADAR" evidence="1">
    <location>
        <begin position="43"/>
        <end position="201"/>
    </location>
</feature>
<dbReference type="Gene3D" id="1.10.357.40">
    <property type="entry name" value="YbiA-like"/>
    <property type="match status" value="1"/>
</dbReference>